<organism evidence="1 2">
    <name type="scientific">Psychroserpens algicola</name>
    <dbReference type="NCBI Taxonomy" id="1719034"/>
    <lineage>
        <taxon>Bacteria</taxon>
        <taxon>Pseudomonadati</taxon>
        <taxon>Bacteroidota</taxon>
        <taxon>Flavobacteriia</taxon>
        <taxon>Flavobacteriales</taxon>
        <taxon>Flavobacteriaceae</taxon>
        <taxon>Psychroserpens</taxon>
    </lineage>
</organism>
<name>A0ABT0HB18_9FLAO</name>
<evidence type="ECO:0000313" key="2">
    <source>
        <dbReference type="Proteomes" id="UP001203687"/>
    </source>
</evidence>
<evidence type="ECO:0000313" key="1">
    <source>
        <dbReference type="EMBL" id="MCK8481559.1"/>
    </source>
</evidence>
<proteinExistence type="predicted"/>
<dbReference type="EMBL" id="JALPQF010000013">
    <property type="protein sequence ID" value="MCK8481559.1"/>
    <property type="molecule type" value="Genomic_DNA"/>
</dbReference>
<protein>
    <submittedName>
        <fullName evidence="1">Lacal_2735 family protein</fullName>
    </submittedName>
</protein>
<keyword evidence="2" id="KW-1185">Reference proteome</keyword>
<dbReference type="RefSeq" id="WP_248413436.1">
    <property type="nucleotide sequence ID" value="NZ_JALPQF010000013.1"/>
</dbReference>
<dbReference type="InterPro" id="IPR045493">
    <property type="entry name" value="DUF6435"/>
</dbReference>
<reference evidence="1" key="1">
    <citation type="submission" date="2022-04" db="EMBL/GenBank/DDBJ databases">
        <authorList>
            <person name="Ren T."/>
        </authorList>
    </citation>
    <scope>NUCLEOTIDE SEQUENCE</scope>
    <source>
        <strain evidence="1">F63249</strain>
    </source>
</reference>
<accession>A0ABT0HB18</accession>
<comment type="caution">
    <text evidence="1">The sequence shown here is derived from an EMBL/GenBank/DDBJ whole genome shotgun (WGS) entry which is preliminary data.</text>
</comment>
<sequence>MNSHFCKVGKTSPNNNKIFSLKDLEDKYVRFVEEAYNVEQTDMSLSDILRYEAKKLKQIILSLKRTNSKDLDAAF</sequence>
<dbReference type="Proteomes" id="UP001203687">
    <property type="component" value="Unassembled WGS sequence"/>
</dbReference>
<dbReference type="NCBIfam" id="NF033487">
    <property type="entry name" value="Lacal_2735_fam"/>
    <property type="match status" value="1"/>
</dbReference>
<gene>
    <name evidence="1" type="ORF">MUY34_13090</name>
</gene>